<keyword evidence="3" id="KW-1185">Reference proteome</keyword>
<dbReference type="EMBL" id="NKCI01000103">
    <property type="protein sequence ID" value="RSL55255.1"/>
    <property type="molecule type" value="Genomic_DNA"/>
</dbReference>
<gene>
    <name evidence="2" type="ORF">CEP54_009509</name>
</gene>
<dbReference type="Proteomes" id="UP000288168">
    <property type="component" value="Unassembled WGS sequence"/>
</dbReference>
<evidence type="ECO:0000259" key="1">
    <source>
        <dbReference type="Pfam" id="PF20493"/>
    </source>
</evidence>
<accession>A0A428PQE7</accession>
<reference evidence="2 3" key="1">
    <citation type="submission" date="2017-06" db="EMBL/GenBank/DDBJ databases">
        <title>Comparative genomic analysis of Ambrosia Fusariam Clade fungi.</title>
        <authorList>
            <person name="Stajich J.E."/>
            <person name="Carrillo J."/>
            <person name="Kijimoto T."/>
            <person name="Eskalen A."/>
            <person name="O'Donnell K."/>
            <person name="Kasson M."/>
        </authorList>
    </citation>
    <scope>NUCLEOTIDE SEQUENCE [LARGE SCALE GENOMIC DNA]</scope>
    <source>
        <strain evidence="2 3">NRRL62584</strain>
    </source>
</reference>
<sequence length="227" mass="24586">MPTTGTGLHTRNAASADFEDIYLSKVTAKIFGQDATHYDFSVISSEKTLAIATVYDYVAAYAGGDENKILVTFVNATMAGHLKIEQAENIAWLRDELDEDMLPHVSQCVHIEKRAVLEARSQWNWTKSTSHVASIRSHVASSFGAQVLAGHLGNLAWTVFPVSPGSVCSSGACLPWAQPLADYTGYFAQQLVQDSLSAVDLNYYSVEAYGGINNIDICVSNRATGCN</sequence>
<dbReference type="AlphaFoldDB" id="A0A428PQE7"/>
<dbReference type="OrthoDB" id="3853793at2759"/>
<dbReference type="InterPro" id="IPR046925">
    <property type="entry name" value="WD-like_fungi"/>
</dbReference>
<name>A0A428PQE7_9HYPO</name>
<dbReference type="Pfam" id="PF20493">
    <property type="entry name" value="WD-like_fungi"/>
    <property type="match status" value="1"/>
</dbReference>
<comment type="caution">
    <text evidence="2">The sequence shown here is derived from an EMBL/GenBank/DDBJ whole genome shotgun (WGS) entry which is preliminary data.</text>
</comment>
<evidence type="ECO:0000313" key="3">
    <source>
        <dbReference type="Proteomes" id="UP000288168"/>
    </source>
</evidence>
<evidence type="ECO:0000313" key="2">
    <source>
        <dbReference type="EMBL" id="RSL55255.1"/>
    </source>
</evidence>
<proteinExistence type="predicted"/>
<protein>
    <recommendedName>
        <fullName evidence="1">WD-like domain-containing protein</fullName>
    </recommendedName>
</protein>
<organism evidence="2 3">
    <name type="scientific">Fusarium duplospermum</name>
    <dbReference type="NCBI Taxonomy" id="1325734"/>
    <lineage>
        <taxon>Eukaryota</taxon>
        <taxon>Fungi</taxon>
        <taxon>Dikarya</taxon>
        <taxon>Ascomycota</taxon>
        <taxon>Pezizomycotina</taxon>
        <taxon>Sordariomycetes</taxon>
        <taxon>Hypocreomycetidae</taxon>
        <taxon>Hypocreales</taxon>
        <taxon>Nectriaceae</taxon>
        <taxon>Fusarium</taxon>
        <taxon>Fusarium solani species complex</taxon>
    </lineage>
</organism>
<feature type="domain" description="WD-like" evidence="1">
    <location>
        <begin position="119"/>
        <end position="226"/>
    </location>
</feature>